<evidence type="ECO:0000313" key="2">
    <source>
        <dbReference type="Proteomes" id="UP001374803"/>
    </source>
</evidence>
<dbReference type="EMBL" id="CP089983">
    <property type="protein sequence ID" value="WXB01208.1"/>
    <property type="molecule type" value="Genomic_DNA"/>
</dbReference>
<accession>A0ABZ2KRC7</accession>
<proteinExistence type="predicted"/>
<dbReference type="PIRSF" id="PIRSF034110">
    <property type="entry name" value="DUF1203"/>
    <property type="match status" value="1"/>
</dbReference>
<organism evidence="1 2">
    <name type="scientific">Pendulispora rubella</name>
    <dbReference type="NCBI Taxonomy" id="2741070"/>
    <lineage>
        <taxon>Bacteria</taxon>
        <taxon>Pseudomonadati</taxon>
        <taxon>Myxococcota</taxon>
        <taxon>Myxococcia</taxon>
        <taxon>Myxococcales</taxon>
        <taxon>Sorangiineae</taxon>
        <taxon>Pendulisporaceae</taxon>
        <taxon>Pendulispora</taxon>
    </lineage>
</organism>
<dbReference type="Proteomes" id="UP001374803">
    <property type="component" value="Chromosome"/>
</dbReference>
<evidence type="ECO:0000313" key="1">
    <source>
        <dbReference type="EMBL" id="WXB01208.1"/>
    </source>
</evidence>
<dbReference type="Pfam" id="PF06718">
    <property type="entry name" value="DUF1203"/>
    <property type="match status" value="1"/>
</dbReference>
<dbReference type="InterPro" id="IPR009593">
    <property type="entry name" value="DUF1203"/>
</dbReference>
<sequence>MRFRIVGLPSEPFAHLFALSQEELAARGAVRVTAEVGNGYPCRISLTDAAPGQDVILTHYEHHAVDSPFRSSYAIYVREGETTFDAVDRVPEQLRSRLLSVRAFDGRGMLLDGDVVAGGELEGAIGKMFTDERAAYLHVHYAKPGCYAARVERG</sequence>
<keyword evidence="2" id="KW-1185">Reference proteome</keyword>
<protein>
    <submittedName>
        <fullName evidence="1">DUF1203 domain-containing protein</fullName>
    </submittedName>
</protein>
<reference evidence="1" key="1">
    <citation type="submission" date="2021-12" db="EMBL/GenBank/DDBJ databases">
        <title>Discovery of the Pendulisporaceae a myxobacterial family with distinct sporulation behavior and unique specialized metabolism.</title>
        <authorList>
            <person name="Garcia R."/>
            <person name="Popoff A."/>
            <person name="Bader C.D."/>
            <person name="Loehr J."/>
            <person name="Walesch S."/>
            <person name="Walt C."/>
            <person name="Boldt J."/>
            <person name="Bunk B."/>
            <person name="Haeckl F.J.F.P.J."/>
            <person name="Gunesch A.P."/>
            <person name="Birkelbach J."/>
            <person name="Nuebel U."/>
            <person name="Pietschmann T."/>
            <person name="Bach T."/>
            <person name="Mueller R."/>
        </authorList>
    </citation>
    <scope>NUCLEOTIDE SEQUENCE</scope>
    <source>
        <strain evidence="1">MSr11367</strain>
    </source>
</reference>
<dbReference type="RefSeq" id="WP_394830818.1">
    <property type="nucleotide sequence ID" value="NZ_CP089929.1"/>
</dbReference>
<gene>
    <name evidence="1" type="ORF">LVJ94_30345</name>
</gene>
<name>A0ABZ2KRC7_9BACT</name>